<dbReference type="RefSeq" id="WP_051720006.1">
    <property type="nucleotide sequence ID" value="NZ_JMIH01000022.1"/>
</dbReference>
<dbReference type="Proteomes" id="UP000027821">
    <property type="component" value="Unassembled WGS sequence"/>
</dbReference>
<reference evidence="1 2" key="1">
    <citation type="submission" date="2014-04" db="EMBL/GenBank/DDBJ databases">
        <title>Characterization and application of a salt tolerant electro-active bacterium.</title>
        <authorList>
            <person name="Yang L."/>
            <person name="Wei S."/>
            <person name="Tay Q.X.M."/>
        </authorList>
    </citation>
    <scope>NUCLEOTIDE SEQUENCE [LARGE SCALE GENOMIC DNA]</scope>
    <source>
        <strain evidence="1 2">LY1</strain>
    </source>
</reference>
<evidence type="ECO:0000313" key="1">
    <source>
        <dbReference type="EMBL" id="KEO73269.1"/>
    </source>
</evidence>
<comment type="caution">
    <text evidence="1">The sequence shown here is derived from an EMBL/GenBank/DDBJ whole genome shotgun (WGS) entry which is preliminary data.</text>
</comment>
<accession>A0A074KWG1</accession>
<evidence type="ECO:0000313" key="2">
    <source>
        <dbReference type="Proteomes" id="UP000027821"/>
    </source>
</evidence>
<name>A0A074KWG1_9BACT</name>
<dbReference type="OrthoDB" id="9805535at2"/>
<sequence>MRYHYWYVQQLVHYTCQNTEKIAGEADAYMALEKLICANTPLYQKEVESISPTQLCFQKAVAQGETQLTSTAVMDKYKVGTPRDISKNKAILVPNDILTEDNGKYEFLDPAFELWFLKLYFRRVYLLKTNLH</sequence>
<dbReference type="eggNOG" id="COG1672">
    <property type="taxonomic scope" value="Bacteria"/>
</dbReference>
<dbReference type="EMBL" id="JMIH01000022">
    <property type="protein sequence ID" value="KEO73269.1"/>
    <property type="molecule type" value="Genomic_DNA"/>
</dbReference>
<keyword evidence="2" id="KW-1185">Reference proteome</keyword>
<protein>
    <submittedName>
        <fullName evidence="1">Uncharacterized protein</fullName>
    </submittedName>
</protein>
<organism evidence="1 2">
    <name type="scientific">Anditalea andensis</name>
    <dbReference type="NCBI Taxonomy" id="1048983"/>
    <lineage>
        <taxon>Bacteria</taxon>
        <taxon>Pseudomonadati</taxon>
        <taxon>Bacteroidota</taxon>
        <taxon>Cytophagia</taxon>
        <taxon>Cytophagales</taxon>
        <taxon>Cytophagaceae</taxon>
        <taxon>Anditalea</taxon>
    </lineage>
</organism>
<proteinExistence type="predicted"/>
<gene>
    <name evidence="1" type="ORF">EL17_13040</name>
</gene>
<dbReference type="AlphaFoldDB" id="A0A074KWG1"/>